<gene>
    <name evidence="1" type="ORF">LARSCL_LOCUS1336</name>
</gene>
<name>A0AAV1YVK9_9ARAC</name>
<sequence>MLHPDDLQTWPTSAFFSSQRFGFPTRLQDARLANIILSTTRLQKISHNLLCCFFFTQPQRGEQGNDPVPVIRSYAKLQCPHVHKLSLCQKREKDFKTEKSCYDEFFNHVFLVLPCAAAPPGMKRTSKKLALPLRISQSNSLLASRAPEPVG</sequence>
<reference evidence="1 2" key="1">
    <citation type="submission" date="2024-04" db="EMBL/GenBank/DDBJ databases">
        <authorList>
            <person name="Rising A."/>
            <person name="Reimegard J."/>
            <person name="Sonavane S."/>
            <person name="Akerstrom W."/>
            <person name="Nylinder S."/>
            <person name="Hedman E."/>
            <person name="Kallberg Y."/>
        </authorList>
    </citation>
    <scope>NUCLEOTIDE SEQUENCE [LARGE SCALE GENOMIC DNA]</scope>
</reference>
<dbReference type="EMBL" id="CAXIEN010000007">
    <property type="protein sequence ID" value="CAL1263056.1"/>
    <property type="molecule type" value="Genomic_DNA"/>
</dbReference>
<dbReference type="Proteomes" id="UP001497382">
    <property type="component" value="Unassembled WGS sequence"/>
</dbReference>
<dbReference type="AlphaFoldDB" id="A0AAV1YVK9"/>
<organism evidence="1 2">
    <name type="scientific">Larinioides sclopetarius</name>
    <dbReference type="NCBI Taxonomy" id="280406"/>
    <lineage>
        <taxon>Eukaryota</taxon>
        <taxon>Metazoa</taxon>
        <taxon>Ecdysozoa</taxon>
        <taxon>Arthropoda</taxon>
        <taxon>Chelicerata</taxon>
        <taxon>Arachnida</taxon>
        <taxon>Araneae</taxon>
        <taxon>Araneomorphae</taxon>
        <taxon>Entelegynae</taxon>
        <taxon>Araneoidea</taxon>
        <taxon>Araneidae</taxon>
        <taxon>Larinioides</taxon>
    </lineage>
</organism>
<evidence type="ECO:0000313" key="2">
    <source>
        <dbReference type="Proteomes" id="UP001497382"/>
    </source>
</evidence>
<accession>A0AAV1YVK9</accession>
<protein>
    <submittedName>
        <fullName evidence="1">Uncharacterized protein</fullName>
    </submittedName>
</protein>
<comment type="caution">
    <text evidence="1">The sequence shown here is derived from an EMBL/GenBank/DDBJ whole genome shotgun (WGS) entry which is preliminary data.</text>
</comment>
<keyword evidence="2" id="KW-1185">Reference proteome</keyword>
<evidence type="ECO:0000313" key="1">
    <source>
        <dbReference type="EMBL" id="CAL1263056.1"/>
    </source>
</evidence>
<proteinExistence type="predicted"/>